<gene>
    <name evidence="3" type="ORF">MCOS_LOCUS3222</name>
</gene>
<protein>
    <recommendedName>
        <fullName evidence="2">DUF5725 domain-containing protein</fullName>
    </recommendedName>
</protein>
<sequence>MQIENIIKDILPPPPQPPPPPPPPPTLTISQEDLITCGPNETTFPSQLLQLKWQLFCVQKSQQELASAILQLSSLILANSAPQNPLTFPHLPPPTQPPPPPVLGFQPNRPPTKRRWSSKEVNGSSPKYSMLSPNQPKVKQPEVALPCRCDVCQKSEGAEDRAPDVGTGQTPLDLYVAYFLNSLENKHLLLPPPPPPPPPPPLPPVSLTTTISEPRTSRPNGRLLAQPQDKPLDLATHSRTRMPKIEITDSLARPRPTCSQPAMPEYASEMTTSPNSLNLSPSLDSSPLFPFQKSHSDGKRDHAPVVDDILQLEAASTNSIKPSWSQSGILVEKDKAVVILNPSDPREMFVGGDPKVRLPVWAYKKCVYMVGREQKRPAARLCLCLLQSLFSLRYLVSHNYSGSRQKRPIDPMVMKAVLKQAMMQFGRGDNVFPGSEFSQGKLRDYLNNAFRVMAFRRRRGDRVKSPFWNDAGDPILSLDPPKDFRLNDIILTKVLPSFR</sequence>
<dbReference type="OrthoDB" id="6263655at2759"/>
<organism evidence="3 4">
    <name type="scientific">Mesocestoides corti</name>
    <name type="common">Flatworm</name>
    <dbReference type="NCBI Taxonomy" id="53468"/>
    <lineage>
        <taxon>Eukaryota</taxon>
        <taxon>Metazoa</taxon>
        <taxon>Spiralia</taxon>
        <taxon>Lophotrochozoa</taxon>
        <taxon>Platyhelminthes</taxon>
        <taxon>Cestoda</taxon>
        <taxon>Eucestoda</taxon>
        <taxon>Cyclophyllidea</taxon>
        <taxon>Mesocestoididae</taxon>
        <taxon>Mesocestoides</taxon>
    </lineage>
</organism>
<feature type="region of interest" description="Disordered" evidence="1">
    <location>
        <begin position="189"/>
        <end position="227"/>
    </location>
</feature>
<dbReference type="EMBL" id="UXSR01000676">
    <property type="protein sequence ID" value="VDD77219.1"/>
    <property type="molecule type" value="Genomic_DNA"/>
</dbReference>
<evidence type="ECO:0000313" key="4">
    <source>
        <dbReference type="Proteomes" id="UP000267029"/>
    </source>
</evidence>
<keyword evidence="4" id="KW-1185">Reference proteome</keyword>
<feature type="compositionally biased region" description="Pro residues" evidence="1">
    <location>
        <begin position="11"/>
        <end position="25"/>
    </location>
</feature>
<proteinExistence type="predicted"/>
<dbReference type="InterPro" id="IPR043783">
    <property type="entry name" value="DUF5725"/>
</dbReference>
<dbReference type="Proteomes" id="UP000267029">
    <property type="component" value="Unassembled WGS sequence"/>
</dbReference>
<feature type="compositionally biased region" description="Pro residues" evidence="1">
    <location>
        <begin position="190"/>
        <end position="204"/>
    </location>
</feature>
<feature type="region of interest" description="Disordered" evidence="1">
    <location>
        <begin position="1"/>
        <end position="25"/>
    </location>
</feature>
<evidence type="ECO:0000313" key="3">
    <source>
        <dbReference type="EMBL" id="VDD77219.1"/>
    </source>
</evidence>
<name>A0A0R3U8L0_MESCO</name>
<dbReference type="Pfam" id="PF18992">
    <property type="entry name" value="DUF5725"/>
    <property type="match status" value="1"/>
</dbReference>
<evidence type="ECO:0000256" key="1">
    <source>
        <dbReference type="SAM" id="MobiDB-lite"/>
    </source>
</evidence>
<reference evidence="3 4" key="1">
    <citation type="submission" date="2018-10" db="EMBL/GenBank/DDBJ databases">
        <authorList>
            <consortium name="Pathogen Informatics"/>
        </authorList>
    </citation>
    <scope>NUCLEOTIDE SEQUENCE [LARGE SCALE GENOMIC DNA]</scope>
</reference>
<dbReference type="AlphaFoldDB" id="A0A0R3U8L0"/>
<feature type="compositionally biased region" description="Polar residues" evidence="1">
    <location>
        <begin position="206"/>
        <end position="219"/>
    </location>
</feature>
<evidence type="ECO:0000259" key="2">
    <source>
        <dbReference type="Pfam" id="PF18992"/>
    </source>
</evidence>
<feature type="domain" description="DUF5725" evidence="2">
    <location>
        <begin position="334"/>
        <end position="491"/>
    </location>
</feature>
<feature type="region of interest" description="Disordered" evidence="1">
    <location>
        <begin position="107"/>
        <end position="135"/>
    </location>
</feature>
<feature type="compositionally biased region" description="Polar residues" evidence="1">
    <location>
        <begin position="119"/>
        <end position="135"/>
    </location>
</feature>
<accession>A0A0R3U8L0</accession>